<accession>A0A066RXW5</accession>
<dbReference type="AlphaFoldDB" id="A0A066RXW5"/>
<dbReference type="RefSeq" id="WP_036750571.1">
    <property type="nucleotide sequence ID" value="NZ_JAGSGC010000012.1"/>
</dbReference>
<evidence type="ECO:0000313" key="3">
    <source>
        <dbReference type="Proteomes" id="UP000027192"/>
    </source>
</evidence>
<organism evidence="2 3">
    <name type="scientific">Photobacterium galatheae</name>
    <dbReference type="NCBI Taxonomy" id="1654360"/>
    <lineage>
        <taxon>Bacteria</taxon>
        <taxon>Pseudomonadati</taxon>
        <taxon>Pseudomonadota</taxon>
        <taxon>Gammaproteobacteria</taxon>
        <taxon>Vibrionales</taxon>
        <taxon>Vibrionaceae</taxon>
        <taxon>Photobacterium</taxon>
    </lineage>
</organism>
<keyword evidence="3" id="KW-1185">Reference proteome</keyword>
<keyword evidence="1" id="KW-1133">Transmembrane helix</keyword>
<comment type="caution">
    <text evidence="2">The sequence shown here is derived from an EMBL/GenBank/DDBJ whole genome shotgun (WGS) entry which is preliminary data.</text>
</comment>
<reference evidence="2 3" key="1">
    <citation type="submission" date="2014-04" db="EMBL/GenBank/DDBJ databases">
        <title>Draft genome sequence of Photobacterium halotolerans S2753: a solonamide, ngercheumicin and holomycin producer.</title>
        <authorList>
            <person name="Machado H.R."/>
            <person name="Gram L."/>
        </authorList>
    </citation>
    <scope>NUCLEOTIDE SEQUENCE [LARGE SCALE GENOMIC DNA]</scope>
    <source>
        <strain evidence="2 3">S2753</strain>
    </source>
</reference>
<feature type="transmembrane region" description="Helical" evidence="1">
    <location>
        <begin position="20"/>
        <end position="36"/>
    </location>
</feature>
<sequence length="89" mass="9901">MSDEVKKVTREKFKHSLRNPFLFSIILGGISYKHILEGIASDFLNDRILMFALAICSGGMSLITAFAVIRGILILKGVIQGNVEFVEEE</sequence>
<name>A0A066RXW5_9GAMM</name>
<feature type="transmembrane region" description="Helical" evidence="1">
    <location>
        <begin position="48"/>
        <end position="69"/>
    </location>
</feature>
<gene>
    <name evidence="2" type="ORF">EA58_06875</name>
</gene>
<keyword evidence="1" id="KW-0472">Membrane</keyword>
<protein>
    <submittedName>
        <fullName evidence="2">Uncharacterized protein</fullName>
    </submittedName>
</protein>
<dbReference type="EMBL" id="JMIB01000010">
    <property type="protein sequence ID" value="KDM92208.1"/>
    <property type="molecule type" value="Genomic_DNA"/>
</dbReference>
<keyword evidence="1" id="KW-0812">Transmembrane</keyword>
<evidence type="ECO:0000256" key="1">
    <source>
        <dbReference type="SAM" id="Phobius"/>
    </source>
</evidence>
<proteinExistence type="predicted"/>
<evidence type="ECO:0000313" key="2">
    <source>
        <dbReference type="EMBL" id="KDM92208.1"/>
    </source>
</evidence>
<dbReference type="OrthoDB" id="5827346at2"/>
<dbReference type="STRING" id="1654360.EA58_06875"/>
<dbReference type="Proteomes" id="UP000027192">
    <property type="component" value="Unassembled WGS sequence"/>
</dbReference>